<dbReference type="AlphaFoldDB" id="G9ZE25"/>
<dbReference type="Proteomes" id="UP000004750">
    <property type="component" value="Unassembled WGS sequence"/>
</dbReference>
<dbReference type="EMBL" id="AGCM01000051">
    <property type="protein sequence ID" value="EHM55050.1"/>
    <property type="molecule type" value="Genomic_DNA"/>
</dbReference>
<comment type="caution">
    <text evidence="1">The sequence shown here is derived from an EMBL/GenBank/DDBJ whole genome shotgun (WGS) entry which is preliminary data.</text>
</comment>
<accession>G9ZE25</accession>
<gene>
    <name evidence="1" type="ORF">HMPREF9080_01009</name>
</gene>
<proteinExistence type="predicted"/>
<dbReference type="HOGENOM" id="CLU_1297936_0_0_6"/>
<evidence type="ECO:0000313" key="2">
    <source>
        <dbReference type="Proteomes" id="UP000004750"/>
    </source>
</evidence>
<name>G9ZE25_9GAMM</name>
<protein>
    <submittedName>
        <fullName evidence="1">Uncharacterized protein</fullName>
    </submittedName>
</protein>
<evidence type="ECO:0000313" key="1">
    <source>
        <dbReference type="EMBL" id="EHM55050.1"/>
    </source>
</evidence>
<organism evidence="1 2">
    <name type="scientific">Cardiobacterium valvarum F0432</name>
    <dbReference type="NCBI Taxonomy" id="797473"/>
    <lineage>
        <taxon>Bacteria</taxon>
        <taxon>Pseudomonadati</taxon>
        <taxon>Pseudomonadota</taxon>
        <taxon>Gammaproteobacteria</taxon>
        <taxon>Cardiobacteriales</taxon>
        <taxon>Cardiobacteriaceae</taxon>
        <taxon>Cardiobacterium</taxon>
    </lineage>
</organism>
<sequence>MWENSRAAFEQLLLLPGETMKRTLTFTCALLLAHTVSAATDAGKIAIGGIELGMTHAQVTKTLDKSCPGYQEEKNAQAAQSAIFNCAPTSKQPLSVRLDNTVISAGYQQQEPLPKGADQAAVSKAIQAQVDKLSKEYGKPDLVADNSSVKMGEAELGKVNKVLCWGQCGKAKDGAIHPDGKVLVVGIVALPEALVISRGVVDAVAFGKAATK</sequence>
<reference evidence="1 2" key="1">
    <citation type="submission" date="2011-08" db="EMBL/GenBank/DDBJ databases">
        <authorList>
            <person name="Weinstock G."/>
            <person name="Sodergren E."/>
            <person name="Clifton S."/>
            <person name="Fulton L."/>
            <person name="Fulton B."/>
            <person name="Courtney L."/>
            <person name="Fronick C."/>
            <person name="Harrison M."/>
            <person name="Strong C."/>
            <person name="Farmer C."/>
            <person name="Delahaunty K."/>
            <person name="Markovic C."/>
            <person name="Hall O."/>
            <person name="Minx P."/>
            <person name="Tomlinson C."/>
            <person name="Mitreva M."/>
            <person name="Hou S."/>
            <person name="Chen J."/>
            <person name="Wollam A."/>
            <person name="Pepin K.H."/>
            <person name="Johnson M."/>
            <person name="Bhonagiri V."/>
            <person name="Zhang X."/>
            <person name="Suruliraj S."/>
            <person name="Warren W."/>
            <person name="Chinwalla A."/>
            <person name="Mardis E.R."/>
            <person name="Wilson R.K."/>
        </authorList>
    </citation>
    <scope>NUCLEOTIDE SEQUENCE [LARGE SCALE GENOMIC DNA]</scope>
    <source>
        <strain evidence="1 2">F0432</strain>
    </source>
</reference>